<evidence type="ECO:0000259" key="3">
    <source>
        <dbReference type="Pfam" id="PF07593"/>
    </source>
</evidence>
<protein>
    <submittedName>
        <fullName evidence="4">CRTAC1 family protein</fullName>
    </submittedName>
</protein>
<dbReference type="InterPro" id="IPR028994">
    <property type="entry name" value="Integrin_alpha_N"/>
</dbReference>
<organism evidence="4">
    <name type="scientific">Tunturiibacter empetritectus</name>
    <dbReference type="NCBI Taxonomy" id="3069691"/>
    <lineage>
        <taxon>Bacteria</taxon>
        <taxon>Pseudomonadati</taxon>
        <taxon>Acidobacteriota</taxon>
        <taxon>Terriglobia</taxon>
        <taxon>Terriglobales</taxon>
        <taxon>Acidobacteriaceae</taxon>
        <taxon>Tunturiibacter</taxon>
    </lineage>
</organism>
<dbReference type="PANTHER" id="PTHR16026:SF0">
    <property type="entry name" value="CARTILAGE ACIDIC PROTEIN 1"/>
    <property type="match status" value="1"/>
</dbReference>
<accession>A0AAU7Z960</accession>
<dbReference type="KEGG" id="temp:RBB75_13485"/>
<gene>
    <name evidence="4" type="ORF">RBB75_13485</name>
</gene>
<reference evidence="4" key="1">
    <citation type="submission" date="2023-08" db="EMBL/GenBank/DDBJ databases">
        <authorList>
            <person name="Messyasz A."/>
            <person name="Mannisto M.K."/>
            <person name="Kerkhof L.J."/>
            <person name="Haggblom M."/>
        </authorList>
    </citation>
    <scope>NUCLEOTIDE SEQUENCE</scope>
    <source>
        <strain evidence="4">M8UP23</strain>
    </source>
</reference>
<dbReference type="InterPro" id="IPR027039">
    <property type="entry name" value="Crtac1"/>
</dbReference>
<proteinExistence type="predicted"/>
<dbReference type="SUPFAM" id="SSF69318">
    <property type="entry name" value="Integrin alpha N-terminal domain"/>
    <property type="match status" value="1"/>
</dbReference>
<dbReference type="PANTHER" id="PTHR16026">
    <property type="entry name" value="CARTILAGE ACIDIC PROTEIN 1"/>
    <property type="match status" value="1"/>
</dbReference>
<evidence type="ECO:0000313" key="4">
    <source>
        <dbReference type="EMBL" id="XCB25459.1"/>
    </source>
</evidence>
<feature type="domain" description="ASPIC/UnbV" evidence="3">
    <location>
        <begin position="485"/>
        <end position="554"/>
    </location>
</feature>
<dbReference type="Pfam" id="PF07593">
    <property type="entry name" value="UnbV_ASPIC"/>
    <property type="match status" value="1"/>
</dbReference>
<evidence type="ECO:0000256" key="2">
    <source>
        <dbReference type="SAM" id="SignalP"/>
    </source>
</evidence>
<dbReference type="EMBL" id="CP132932">
    <property type="protein sequence ID" value="XCB25459.1"/>
    <property type="molecule type" value="Genomic_DNA"/>
</dbReference>
<reference evidence="4" key="2">
    <citation type="journal article" date="2024" name="Environ. Microbiol.">
        <title>Genome analysis and description of Tunturibacter gen. nov. expands the diversity of Terriglobia in tundra soils.</title>
        <authorList>
            <person name="Messyasz A."/>
            <person name="Mannisto M.K."/>
            <person name="Kerkhof L.J."/>
            <person name="Haggblom M.M."/>
        </authorList>
    </citation>
    <scope>NUCLEOTIDE SEQUENCE</scope>
    <source>
        <strain evidence="4">M8UP23</strain>
    </source>
</reference>
<dbReference type="Gene3D" id="2.130.10.130">
    <property type="entry name" value="Integrin alpha, N-terminal"/>
    <property type="match status" value="2"/>
</dbReference>
<dbReference type="InterPro" id="IPR011519">
    <property type="entry name" value="UnbV_ASPIC"/>
</dbReference>
<dbReference type="RefSeq" id="WP_353068387.1">
    <property type="nucleotide sequence ID" value="NZ_CP132932.1"/>
</dbReference>
<keyword evidence="1 2" id="KW-0732">Signal</keyword>
<sequence>MKFTRRNFIAGACAGAASPYLSAVLPPIASSPLFRSVPASQSGLTWVHDNGKSSMRWLPESMCSGCAFFDFDNDGWMDIFLVNTGPSDFYKPQKPTRCALYKNNRDGTFTDVTEKAGLQGNVWGEGVAIGDYDGDGWPDLYLTAYGANKLYKNNRDGTFTDVTKQAGVAAEGWSTSAVWFDYDNDGRLDLFVCSFVEYSRDTKVSCGNNALGVRYYCTPRIFSPRPSLLFHNNGDGTFTEVGHSSAIGENPTKAHGVVAADLNGDGRMDLFVANDTAANYLFMNRGGGKWEEVGFNAGVSFSEGGQARSGMGVDAGDYDNDGKIDLFVANIDREQFALYHNDGNETYTDLAGKTGIGFATATLSGWGLKFFDYDNDGDLDLILSNGHPDDMVDQYSPNVTWKEPLLLFHGDGKGAFENVSKLAGPEFAMQWGARGLALGDFNNDGGVDVLINNNGGAPLLLENRTGKKNHWLGLKLVGTKANVDAVGTVVTWSFAGTTRTRQKVGGGSYLSSHDPRMVLGIGQAAKIDAIEIKWPLPSGKTERFDKLPIDRYITIVEGKGI</sequence>
<dbReference type="PROSITE" id="PS51318">
    <property type="entry name" value="TAT"/>
    <property type="match status" value="1"/>
</dbReference>
<evidence type="ECO:0000256" key="1">
    <source>
        <dbReference type="ARBA" id="ARBA00022729"/>
    </source>
</evidence>
<feature type="signal peptide" evidence="2">
    <location>
        <begin position="1"/>
        <end position="23"/>
    </location>
</feature>
<dbReference type="AlphaFoldDB" id="A0AAU7Z960"/>
<name>A0AAU7Z960_9BACT</name>
<dbReference type="Pfam" id="PF13517">
    <property type="entry name" value="FG-GAP_3"/>
    <property type="match status" value="2"/>
</dbReference>
<feature type="chain" id="PRO_5043739496" evidence="2">
    <location>
        <begin position="24"/>
        <end position="561"/>
    </location>
</feature>
<dbReference type="InterPro" id="IPR006311">
    <property type="entry name" value="TAT_signal"/>
</dbReference>
<dbReference type="InterPro" id="IPR013517">
    <property type="entry name" value="FG-GAP"/>
</dbReference>